<evidence type="ECO:0000313" key="3">
    <source>
        <dbReference type="Proteomes" id="UP000321034"/>
    </source>
</evidence>
<evidence type="ECO:0000256" key="1">
    <source>
        <dbReference type="RuleBase" id="RU362001"/>
    </source>
</evidence>
<dbReference type="Gene3D" id="1.10.287.1060">
    <property type="entry name" value="ESAT-6-like"/>
    <property type="match status" value="1"/>
</dbReference>
<dbReference type="OrthoDB" id="4231069at2"/>
<reference evidence="2 3" key="1">
    <citation type="submission" date="2019-08" db="EMBL/GenBank/DDBJ databases">
        <authorList>
            <person name="Dong K."/>
        </authorList>
    </citation>
    <scope>NUCLEOTIDE SEQUENCE [LARGE SCALE GENOMIC DNA]</scope>
    <source>
        <strain evidence="2 3">JCM14558</strain>
    </source>
</reference>
<dbReference type="AlphaFoldDB" id="A0A5C8I0C1"/>
<comment type="similarity">
    <text evidence="1">Belongs to the WXG100 family.</text>
</comment>
<dbReference type="RefSeq" id="WP_147893040.1">
    <property type="nucleotide sequence ID" value="NZ_BAAANR010000001.1"/>
</dbReference>
<accession>A0A5C8I0C1</accession>
<dbReference type="InterPro" id="IPR036689">
    <property type="entry name" value="ESAT-6-like_sf"/>
</dbReference>
<proteinExistence type="inferred from homology"/>
<comment type="caution">
    <text evidence="2">The sequence shown here is derived from an EMBL/GenBank/DDBJ whole genome shotgun (WGS) entry which is preliminary data.</text>
</comment>
<protein>
    <recommendedName>
        <fullName evidence="1">ESAT-6-like protein</fullName>
    </recommendedName>
</protein>
<dbReference type="Proteomes" id="UP000321034">
    <property type="component" value="Unassembled WGS sequence"/>
</dbReference>
<sequence>MARFSVDSDEVLTATSLVQGTVGRLESESTALMSQLTRLQGSWTGSAAIAFQGVVERWRATQRQVEESLADINGALAVAGRQYADVEQASTSLFR</sequence>
<dbReference type="InterPro" id="IPR010310">
    <property type="entry name" value="T7SS_ESAT-6-like"/>
</dbReference>
<keyword evidence="3" id="KW-1185">Reference proteome</keyword>
<dbReference type="SUPFAM" id="SSF140453">
    <property type="entry name" value="EsxAB dimer-like"/>
    <property type="match status" value="1"/>
</dbReference>
<dbReference type="EMBL" id="VRSV01000001">
    <property type="protein sequence ID" value="TXK12306.1"/>
    <property type="molecule type" value="Genomic_DNA"/>
</dbReference>
<gene>
    <name evidence="2" type="ORF">FVP77_02150</name>
</gene>
<evidence type="ECO:0000313" key="2">
    <source>
        <dbReference type="EMBL" id="TXK12306.1"/>
    </source>
</evidence>
<dbReference type="NCBIfam" id="TIGR03930">
    <property type="entry name" value="WXG100_ESAT6"/>
    <property type="match status" value="1"/>
</dbReference>
<dbReference type="Pfam" id="PF06013">
    <property type="entry name" value="WXG100"/>
    <property type="match status" value="1"/>
</dbReference>
<name>A0A5C8I0C1_9MICO</name>
<organism evidence="2 3">
    <name type="scientific">Microbacterium hatanonis</name>
    <dbReference type="NCBI Taxonomy" id="404366"/>
    <lineage>
        <taxon>Bacteria</taxon>
        <taxon>Bacillati</taxon>
        <taxon>Actinomycetota</taxon>
        <taxon>Actinomycetes</taxon>
        <taxon>Micrococcales</taxon>
        <taxon>Microbacteriaceae</taxon>
        <taxon>Microbacterium</taxon>
    </lineage>
</organism>